<dbReference type="Proteomes" id="UP001183410">
    <property type="component" value="Unassembled WGS sequence"/>
</dbReference>
<keyword evidence="5 7" id="KW-0472">Membrane</keyword>
<feature type="compositionally biased region" description="Pro residues" evidence="6">
    <location>
        <begin position="303"/>
        <end position="360"/>
    </location>
</feature>
<feature type="compositionally biased region" description="Pro residues" evidence="6">
    <location>
        <begin position="280"/>
        <end position="295"/>
    </location>
</feature>
<comment type="caution">
    <text evidence="8">The sequence shown here is derived from an EMBL/GenBank/DDBJ whole genome shotgun (WGS) entry which is preliminary data.</text>
</comment>
<accession>A0ABU2JIE5</accession>
<proteinExistence type="predicted"/>
<feature type="transmembrane region" description="Helical" evidence="7">
    <location>
        <begin position="137"/>
        <end position="157"/>
    </location>
</feature>
<keyword evidence="2" id="KW-1003">Cell membrane</keyword>
<feature type="transmembrane region" description="Helical" evidence="7">
    <location>
        <begin position="240"/>
        <end position="259"/>
    </location>
</feature>
<evidence type="ECO:0000256" key="7">
    <source>
        <dbReference type="SAM" id="Phobius"/>
    </source>
</evidence>
<feature type="region of interest" description="Disordered" evidence="6">
    <location>
        <begin position="279"/>
        <end position="373"/>
    </location>
</feature>
<feature type="transmembrane region" description="Helical" evidence="7">
    <location>
        <begin position="91"/>
        <end position="111"/>
    </location>
</feature>
<keyword evidence="4 7" id="KW-1133">Transmembrane helix</keyword>
<dbReference type="RefSeq" id="WP_311663356.1">
    <property type="nucleotide sequence ID" value="NZ_JAVREO010000001.1"/>
</dbReference>
<evidence type="ECO:0000256" key="1">
    <source>
        <dbReference type="ARBA" id="ARBA00004651"/>
    </source>
</evidence>
<protein>
    <submittedName>
        <fullName evidence="8">YihY/virulence factor BrkB family protein</fullName>
    </submittedName>
</protein>
<feature type="transmembrane region" description="Helical" evidence="7">
    <location>
        <begin position="177"/>
        <end position="199"/>
    </location>
</feature>
<dbReference type="PANTHER" id="PTHR30213:SF0">
    <property type="entry name" value="UPF0761 MEMBRANE PROTEIN YIHY"/>
    <property type="match status" value="1"/>
</dbReference>
<evidence type="ECO:0000256" key="2">
    <source>
        <dbReference type="ARBA" id="ARBA00022475"/>
    </source>
</evidence>
<evidence type="ECO:0000313" key="9">
    <source>
        <dbReference type="Proteomes" id="UP001183410"/>
    </source>
</evidence>
<evidence type="ECO:0000256" key="6">
    <source>
        <dbReference type="SAM" id="MobiDB-lite"/>
    </source>
</evidence>
<evidence type="ECO:0000256" key="4">
    <source>
        <dbReference type="ARBA" id="ARBA00022989"/>
    </source>
</evidence>
<gene>
    <name evidence="8" type="ORF">RM844_00485</name>
</gene>
<comment type="subcellular location">
    <subcellularLocation>
        <location evidence="1">Cell membrane</location>
        <topology evidence="1">Multi-pass membrane protein</topology>
    </subcellularLocation>
</comment>
<sequence length="373" mass="39657">MTRTRRRGWGVALRRTPVSLWRDDIDHWAAALTYYSVLAVFPTLFVALSLLGLAHPSAGPELIGHVAALVPANSREDVFRALTDVTEERSAAWLLTFIGAASAVLAAYNYLSIFRRVLHAMHGVADRRPPWRAIPRTTLTALGLLGLLVASAAALLLTSEAVRALGRMLDMGEGGSTAWTVVKWPLLVVLIATLVLMLFRTGPDESRSPQRALPGGVLAVLLWLVASAGFALYASHVSTYHRLYGSLAGIVVFLVWLWVSNLALLSGAQFNAELAKLNRPAPPETPPVPARPTVPPLLNGRPEPLPTPPPAPLTAPPPVPVHGPVVPPRPAAPPPPPGPPPTRLSLPPCRPAVPPRPAQPPVTAARSDSSSVG</sequence>
<evidence type="ECO:0000256" key="5">
    <source>
        <dbReference type="ARBA" id="ARBA00023136"/>
    </source>
</evidence>
<organism evidence="8 9">
    <name type="scientific">Streptomyces chisholmiae</name>
    <dbReference type="NCBI Taxonomy" id="3075540"/>
    <lineage>
        <taxon>Bacteria</taxon>
        <taxon>Bacillati</taxon>
        <taxon>Actinomycetota</taxon>
        <taxon>Actinomycetes</taxon>
        <taxon>Kitasatosporales</taxon>
        <taxon>Streptomycetaceae</taxon>
        <taxon>Streptomyces</taxon>
    </lineage>
</organism>
<dbReference type="Pfam" id="PF03631">
    <property type="entry name" value="Virul_fac_BrkB"/>
    <property type="match status" value="1"/>
</dbReference>
<evidence type="ECO:0000256" key="3">
    <source>
        <dbReference type="ARBA" id="ARBA00022692"/>
    </source>
</evidence>
<feature type="transmembrane region" description="Helical" evidence="7">
    <location>
        <begin position="32"/>
        <end position="54"/>
    </location>
</feature>
<reference evidence="9" key="1">
    <citation type="submission" date="2023-07" db="EMBL/GenBank/DDBJ databases">
        <title>30 novel species of actinomycetes from the DSMZ collection.</title>
        <authorList>
            <person name="Nouioui I."/>
        </authorList>
    </citation>
    <scope>NUCLEOTIDE SEQUENCE [LARGE SCALE GENOMIC DNA]</scope>
    <source>
        <strain evidence="9">DSM 44915</strain>
    </source>
</reference>
<dbReference type="NCBIfam" id="TIGR00765">
    <property type="entry name" value="yihY_not_rbn"/>
    <property type="match status" value="1"/>
</dbReference>
<dbReference type="PANTHER" id="PTHR30213">
    <property type="entry name" value="INNER MEMBRANE PROTEIN YHJD"/>
    <property type="match status" value="1"/>
</dbReference>
<feature type="transmembrane region" description="Helical" evidence="7">
    <location>
        <begin position="211"/>
        <end position="234"/>
    </location>
</feature>
<evidence type="ECO:0000313" key="8">
    <source>
        <dbReference type="EMBL" id="MDT0264760.1"/>
    </source>
</evidence>
<dbReference type="EMBL" id="JAVREO010000001">
    <property type="protein sequence ID" value="MDT0264760.1"/>
    <property type="molecule type" value="Genomic_DNA"/>
</dbReference>
<keyword evidence="3 7" id="KW-0812">Transmembrane</keyword>
<name>A0ABU2JIE5_9ACTN</name>
<dbReference type="InterPro" id="IPR017039">
    <property type="entry name" value="Virul_fac_BrkB"/>
</dbReference>
<keyword evidence="9" id="KW-1185">Reference proteome</keyword>